<protein>
    <recommendedName>
        <fullName evidence="3">DUF3077 domain-containing protein</fullName>
    </recommendedName>
</protein>
<dbReference type="Proteomes" id="UP000325743">
    <property type="component" value="Chromosome 1"/>
</dbReference>
<dbReference type="EMBL" id="CP032518">
    <property type="protein sequence ID" value="QEZ44308.1"/>
    <property type="molecule type" value="Genomic_DNA"/>
</dbReference>
<evidence type="ECO:0000313" key="2">
    <source>
        <dbReference type="Proteomes" id="UP000325743"/>
    </source>
</evidence>
<accession>A0A5P3VEC6</accession>
<evidence type="ECO:0008006" key="3">
    <source>
        <dbReference type="Google" id="ProtNLM"/>
    </source>
</evidence>
<organism evidence="1 2">
    <name type="scientific">Cupriavidus oxalaticus</name>
    <dbReference type="NCBI Taxonomy" id="96344"/>
    <lineage>
        <taxon>Bacteria</taxon>
        <taxon>Pseudomonadati</taxon>
        <taxon>Pseudomonadota</taxon>
        <taxon>Betaproteobacteria</taxon>
        <taxon>Burkholderiales</taxon>
        <taxon>Burkholderiaceae</taxon>
        <taxon>Cupriavidus</taxon>
    </lineage>
</organism>
<name>A0A5P3VEC6_9BURK</name>
<evidence type="ECO:0000313" key="1">
    <source>
        <dbReference type="EMBL" id="QEZ44308.1"/>
    </source>
</evidence>
<reference evidence="1 2" key="1">
    <citation type="submission" date="2018-09" db="EMBL/GenBank/DDBJ databases">
        <title>Complete genome sequence of Cupriavidus oxalaticus T2, a bacterium capable of phenol tolerance and degradation.</title>
        <authorList>
            <person name="Yan J."/>
        </authorList>
    </citation>
    <scope>NUCLEOTIDE SEQUENCE [LARGE SCALE GENOMIC DNA]</scope>
    <source>
        <strain evidence="1 2">T2</strain>
    </source>
</reference>
<sequence>MRRCAMYSHSHHGITAEHNGADMLVTAHSPGENPLSLAAQRAAQLHGLLLMASDHGAPSLDPVDPDQGTWENLLSLAVSLAHETQVLSELAVLQGQALQAD</sequence>
<proteinExistence type="predicted"/>
<dbReference type="AlphaFoldDB" id="A0A5P3VEC6"/>
<gene>
    <name evidence="1" type="ORF">D2917_08735</name>
</gene>